<proteinExistence type="predicted"/>
<feature type="signal peptide" evidence="1">
    <location>
        <begin position="1"/>
        <end position="18"/>
    </location>
</feature>
<dbReference type="Proteomes" id="UP000179157">
    <property type="component" value="Unassembled WGS sequence"/>
</dbReference>
<keyword evidence="1" id="KW-0732">Signal</keyword>
<gene>
    <name evidence="3" type="ORF">A2Z21_08115</name>
</gene>
<feature type="chain" id="PRO_5009521732" description="DUF1583 domain-containing protein" evidence="1">
    <location>
        <begin position="19"/>
        <end position="243"/>
    </location>
</feature>
<dbReference type="AlphaFoldDB" id="A0A1F5UNJ8"/>
<evidence type="ECO:0000313" key="3">
    <source>
        <dbReference type="EMBL" id="OGF52733.1"/>
    </source>
</evidence>
<evidence type="ECO:0000259" key="2">
    <source>
        <dbReference type="Pfam" id="PF07622"/>
    </source>
</evidence>
<sequence>MLAGILIVLVGLSLSAQSTTQSFSDSFHNTTLDRTHWVIGKINAQGDATPTQDGLQLTLTPRNLSTYFALDVWLNCRIRGDFDAQVSYRLVDWPNQSGIRLGLGVHPNPLPLGRTSLLGLAGTNAVGLRTAISERISLKPQAVTIYPNGGEFYAAELNGRQGQLYITPNRSGKLRITRIQNDFTAWYWDQGGNMWLPAGRWSVTSQVKDDEWIALQLWGRNDSPNITVKVENFSVSAQTLSCP</sequence>
<dbReference type="Pfam" id="PF07622">
    <property type="entry name" value="DUF1583"/>
    <property type="match status" value="1"/>
</dbReference>
<organism evidence="3 4">
    <name type="scientific">Fraserbacteria sp. (strain RBG_16_55_9)</name>
    <dbReference type="NCBI Taxonomy" id="1817864"/>
    <lineage>
        <taxon>Bacteria</taxon>
        <taxon>Candidatus Fraseribacteriota</taxon>
    </lineage>
</organism>
<feature type="domain" description="DUF1583" evidence="2">
    <location>
        <begin position="12"/>
        <end position="98"/>
    </location>
</feature>
<comment type="caution">
    <text evidence="3">The sequence shown here is derived from an EMBL/GenBank/DDBJ whole genome shotgun (WGS) entry which is preliminary data.</text>
</comment>
<evidence type="ECO:0000256" key="1">
    <source>
        <dbReference type="SAM" id="SignalP"/>
    </source>
</evidence>
<dbReference type="EMBL" id="MFGX01000130">
    <property type="protein sequence ID" value="OGF52733.1"/>
    <property type="molecule type" value="Genomic_DNA"/>
</dbReference>
<name>A0A1F5UNJ8_FRAXR</name>
<accession>A0A1F5UNJ8</accession>
<dbReference type="InterPro" id="IPR011475">
    <property type="entry name" value="DUF1583"/>
</dbReference>
<reference evidence="3 4" key="1">
    <citation type="journal article" date="2016" name="Nat. Commun.">
        <title>Thousands of microbial genomes shed light on interconnected biogeochemical processes in an aquifer system.</title>
        <authorList>
            <person name="Anantharaman K."/>
            <person name="Brown C.T."/>
            <person name="Hug L.A."/>
            <person name="Sharon I."/>
            <person name="Castelle C.J."/>
            <person name="Probst A.J."/>
            <person name="Thomas B.C."/>
            <person name="Singh A."/>
            <person name="Wilkins M.J."/>
            <person name="Karaoz U."/>
            <person name="Brodie E.L."/>
            <person name="Williams K.H."/>
            <person name="Hubbard S.S."/>
            <person name="Banfield J.F."/>
        </authorList>
    </citation>
    <scope>NUCLEOTIDE SEQUENCE [LARGE SCALE GENOMIC DNA]</scope>
    <source>
        <strain evidence="4">RBG_16_55_9</strain>
    </source>
</reference>
<evidence type="ECO:0000313" key="4">
    <source>
        <dbReference type="Proteomes" id="UP000179157"/>
    </source>
</evidence>
<protein>
    <recommendedName>
        <fullName evidence="2">DUF1583 domain-containing protein</fullName>
    </recommendedName>
</protein>